<dbReference type="PANTHER" id="PTHR42928">
    <property type="entry name" value="TRICARBOXYLATE-BINDING PROTEIN"/>
    <property type="match status" value="1"/>
</dbReference>
<proteinExistence type="inferred from homology"/>
<protein>
    <submittedName>
        <fullName evidence="3">Tripartite tricarboxylate transporter substrate binding protein</fullName>
    </submittedName>
</protein>
<accession>A0A0X8NVU4</accession>
<dbReference type="AlphaFoldDB" id="A0A0X8NVU4"/>
<evidence type="ECO:0000256" key="1">
    <source>
        <dbReference type="ARBA" id="ARBA00006987"/>
    </source>
</evidence>
<dbReference type="Proteomes" id="UP000060602">
    <property type="component" value="Chromosome"/>
</dbReference>
<dbReference type="CDD" id="cd13578">
    <property type="entry name" value="PBP2_Bug27"/>
    <property type="match status" value="1"/>
</dbReference>
<evidence type="ECO:0000313" key="3">
    <source>
        <dbReference type="EMBL" id="AMG35269.2"/>
    </source>
</evidence>
<evidence type="ECO:0000256" key="2">
    <source>
        <dbReference type="SAM" id="SignalP"/>
    </source>
</evidence>
<gene>
    <name evidence="3" type="ORF">AL504_03970</name>
</gene>
<dbReference type="PIRSF" id="PIRSF017082">
    <property type="entry name" value="YflP"/>
    <property type="match status" value="1"/>
</dbReference>
<organism evidence="3 4">
    <name type="scientific">Alcaligenes xylosoxydans xylosoxydans</name>
    <name type="common">Achromobacter xylosoxidans</name>
    <dbReference type="NCBI Taxonomy" id="85698"/>
    <lineage>
        <taxon>Bacteria</taxon>
        <taxon>Pseudomonadati</taxon>
        <taxon>Pseudomonadota</taxon>
        <taxon>Betaproteobacteria</taxon>
        <taxon>Burkholderiales</taxon>
        <taxon>Alcaligenaceae</taxon>
        <taxon>Achromobacter</taxon>
    </lineage>
</organism>
<dbReference type="PANTHER" id="PTHR42928:SF5">
    <property type="entry name" value="BLR1237 PROTEIN"/>
    <property type="match status" value="1"/>
</dbReference>
<dbReference type="SUPFAM" id="SSF53850">
    <property type="entry name" value="Periplasmic binding protein-like II"/>
    <property type="match status" value="1"/>
</dbReference>
<dbReference type="EMBL" id="CP014060">
    <property type="protein sequence ID" value="AMG35269.2"/>
    <property type="molecule type" value="Genomic_DNA"/>
</dbReference>
<reference evidence="4" key="1">
    <citation type="submission" date="2015-12" db="EMBL/GenBank/DDBJ databases">
        <title>FDA dAtabase for Regulatory Grade micrObial Sequences (FDA-ARGOS): Supporting development and validation of Infectious Disease Dx tests.</title>
        <authorList>
            <person name="Case J."/>
            <person name="Tallon L."/>
            <person name="Sadzewicz L."/>
            <person name="Sengamalay N."/>
            <person name="Ott S."/>
            <person name="Godinez A."/>
            <person name="Nagaraj S."/>
            <person name="Nadendla S."/>
            <person name="Sichtig H."/>
        </authorList>
    </citation>
    <scope>NUCLEOTIDE SEQUENCE [LARGE SCALE GENOMIC DNA]</scope>
    <source>
        <strain evidence="4">FDAARGOS_147</strain>
    </source>
</reference>
<feature type="chain" id="PRO_5014822122" evidence="2">
    <location>
        <begin position="29"/>
        <end position="334"/>
    </location>
</feature>
<dbReference type="Gene3D" id="3.40.190.150">
    <property type="entry name" value="Bordetella uptake gene, domain 1"/>
    <property type="match status" value="1"/>
</dbReference>
<keyword evidence="2" id="KW-0732">Signal</keyword>
<name>A0A0X8NVU4_ALCXX</name>
<dbReference type="InterPro" id="IPR005064">
    <property type="entry name" value="BUG"/>
</dbReference>
<feature type="signal peptide" evidence="2">
    <location>
        <begin position="1"/>
        <end position="28"/>
    </location>
</feature>
<comment type="similarity">
    <text evidence="1">Belongs to the UPF0065 (bug) family.</text>
</comment>
<dbReference type="InterPro" id="IPR042100">
    <property type="entry name" value="Bug_dom1"/>
</dbReference>
<evidence type="ECO:0000313" key="4">
    <source>
        <dbReference type="Proteomes" id="UP000060602"/>
    </source>
</evidence>
<dbReference type="Gene3D" id="3.40.190.10">
    <property type="entry name" value="Periplasmic binding protein-like II"/>
    <property type="match status" value="1"/>
</dbReference>
<dbReference type="Pfam" id="PF03401">
    <property type="entry name" value="TctC"/>
    <property type="match status" value="1"/>
</dbReference>
<sequence length="334" mass="35290">MAMIPPRSIRLATLLLPFCLLWGGNAGAQSATAAGAYPQRPVNLIVPWPPGGAVDLLARQLGTVLAKELGQPIVVENKSGANGSIGHAQAVRAAPDGYTTLLATNSTFVIGPHLYKQLPYQHERDLAPVSLLGASPLVLTVNPALKVKTLTQLLALAREKPGRLTFASGGQGSTSHLAAEQLMALTSIEMTHIPYQGGGPAGTAVMSGEVDMAFLDLGASLPFLKSGRLLPLAVSSDQRSPLLPEVPTVAESGVKDFEIATAFALFVPARTPAPVIDRLHGALVKVLGDADLRQKLVHQGVIVMGTTPAELRDYTTRENQRWGKIINDRHISVQ</sequence>